<proteinExistence type="inferred from homology"/>
<keyword evidence="2 4" id="KW-0689">Ribosomal protein</keyword>
<comment type="caution">
    <text evidence="5">The sequence shown here is derived from an EMBL/GenBank/DDBJ whole genome shotgun (WGS) entry which is preliminary data.</text>
</comment>
<dbReference type="InterPro" id="IPR005755">
    <property type="entry name" value="Ribosomal_uL13_euk/arc"/>
</dbReference>
<dbReference type="NCBIfam" id="TIGR01077">
    <property type="entry name" value="L13_A_E"/>
    <property type="match status" value="1"/>
</dbReference>
<dbReference type="GO" id="GO:0003729">
    <property type="term" value="F:mRNA binding"/>
    <property type="evidence" value="ECO:0007669"/>
    <property type="project" value="TreeGrafter"/>
</dbReference>
<dbReference type="NCBIfam" id="NF005004">
    <property type="entry name" value="PRK06394.1"/>
    <property type="match status" value="1"/>
</dbReference>
<dbReference type="Pfam" id="PF00572">
    <property type="entry name" value="Ribosomal_L13"/>
    <property type="match status" value="1"/>
</dbReference>
<dbReference type="InterPro" id="IPR005822">
    <property type="entry name" value="Ribosomal_uL13"/>
</dbReference>
<dbReference type="GO" id="GO:0022625">
    <property type="term" value="C:cytosolic large ribosomal subunit"/>
    <property type="evidence" value="ECO:0007669"/>
    <property type="project" value="UniProtKB-UniRule"/>
</dbReference>
<dbReference type="Gene3D" id="3.90.1180.10">
    <property type="entry name" value="Ribosomal protein L13"/>
    <property type="match status" value="1"/>
</dbReference>
<organism evidence="5 6">
    <name type="scientific">Methanosuratincola subterraneus</name>
    <dbReference type="NCBI Taxonomy" id="2593994"/>
    <lineage>
        <taxon>Archaea</taxon>
        <taxon>Thermoproteota</taxon>
        <taxon>Methanosuratincolia</taxon>
        <taxon>Candidatus Methanomethylicales</taxon>
        <taxon>Candidatus Methanomethylicaceae</taxon>
        <taxon>Candidatus Methanosuratincola (ex Vanwonterghem et al. 2016)</taxon>
    </lineage>
</organism>
<evidence type="ECO:0000256" key="4">
    <source>
        <dbReference type="HAMAP-Rule" id="MF_01366"/>
    </source>
</evidence>
<name>A0A3S3REM7_METS7</name>
<dbReference type="HAMAP" id="MF_01366">
    <property type="entry name" value="Ribosomal_uL13"/>
    <property type="match status" value="1"/>
</dbReference>
<evidence type="ECO:0000256" key="2">
    <source>
        <dbReference type="ARBA" id="ARBA00022980"/>
    </source>
</evidence>
<evidence type="ECO:0000313" key="6">
    <source>
        <dbReference type="Proteomes" id="UP000288215"/>
    </source>
</evidence>
<gene>
    <name evidence="4" type="primary">rpl13</name>
    <name evidence="5" type="ORF">Metus_1522</name>
</gene>
<comment type="similarity">
    <text evidence="1 4">Belongs to the universal ribosomal protein uL13 family.</text>
</comment>
<evidence type="ECO:0000256" key="3">
    <source>
        <dbReference type="ARBA" id="ARBA00023274"/>
    </source>
</evidence>
<protein>
    <recommendedName>
        <fullName evidence="4">Large ribosomal subunit protein uL13</fullName>
    </recommendedName>
</protein>
<evidence type="ECO:0000313" key="5">
    <source>
        <dbReference type="EMBL" id="RWX73548.1"/>
    </source>
</evidence>
<dbReference type="SUPFAM" id="SSF52161">
    <property type="entry name" value="Ribosomal protein L13"/>
    <property type="match status" value="1"/>
</dbReference>
<dbReference type="PANTHER" id="PTHR11545">
    <property type="entry name" value="RIBOSOMAL PROTEIN L13"/>
    <property type="match status" value="1"/>
</dbReference>
<keyword evidence="3 4" id="KW-0687">Ribonucleoprotein</keyword>
<comment type="subunit">
    <text evidence="4">Part of the 50S ribosomal subunit.</text>
</comment>
<dbReference type="PIRSF" id="PIRSF002181">
    <property type="entry name" value="Ribosomal_L13"/>
    <property type="match status" value="1"/>
</dbReference>
<dbReference type="GO" id="GO:0017148">
    <property type="term" value="P:negative regulation of translation"/>
    <property type="evidence" value="ECO:0007669"/>
    <property type="project" value="TreeGrafter"/>
</dbReference>
<dbReference type="Proteomes" id="UP000288215">
    <property type="component" value="Unassembled WGS sequence"/>
</dbReference>
<dbReference type="GO" id="GO:0003735">
    <property type="term" value="F:structural constituent of ribosome"/>
    <property type="evidence" value="ECO:0007669"/>
    <property type="project" value="UniProtKB-UniRule"/>
</dbReference>
<reference evidence="5 6" key="1">
    <citation type="submission" date="2018-12" db="EMBL/GenBank/DDBJ databases">
        <title>The complete genome of the methanogenic archaea of the candidate phylum Verstraetearchaeota, obtained from the metagenome of underground thermal water.</title>
        <authorList>
            <person name="Kadnikov V.V."/>
            <person name="Mardanov A.V."/>
            <person name="Beletsky A.V."/>
            <person name="Karnachuk O.V."/>
            <person name="Ravin N.V."/>
        </authorList>
    </citation>
    <scope>NUCLEOTIDE SEQUENCE [LARGE SCALE GENOMIC DNA]</scope>
    <source>
        <strain evidence="5">Ch88</strain>
    </source>
</reference>
<dbReference type="GO" id="GO:0006412">
    <property type="term" value="P:translation"/>
    <property type="evidence" value="ECO:0007669"/>
    <property type="project" value="UniProtKB-UniRule"/>
</dbReference>
<dbReference type="PANTHER" id="PTHR11545:SF3">
    <property type="entry name" value="LARGE RIBOSOMAL SUBUNIT PROTEIN UL13"/>
    <property type="match status" value="1"/>
</dbReference>
<sequence>MPEVIYIDGSGLRLGRAASKIAKHLMSGEKVVVVNVDRMAVSGDRDSVMSKYERWMAIRTLKNPEDVGMKQHRSPDRLFHSAVKNMLPKTPSGKAALKRLKVFIGTPVEFANAQFQTIEDAHVKNLRGPYMELGEVSRSLGWSVQ</sequence>
<dbReference type="AlphaFoldDB" id="A0A3S3REM7"/>
<dbReference type="EMBL" id="RXGA01000003">
    <property type="protein sequence ID" value="RWX73548.1"/>
    <property type="molecule type" value="Genomic_DNA"/>
</dbReference>
<comment type="function">
    <text evidence="4">This protein is one of the early assembly proteins of the 50S ribosomal subunit, although it is not seen to bind rRNA by itself. It is important during the early stages of 50S assembly.</text>
</comment>
<dbReference type="InterPro" id="IPR036899">
    <property type="entry name" value="Ribosomal_uL13_sf"/>
</dbReference>
<dbReference type="InterPro" id="IPR005823">
    <property type="entry name" value="Ribosomal_uL13_bac-type"/>
</dbReference>
<evidence type="ECO:0000256" key="1">
    <source>
        <dbReference type="ARBA" id="ARBA00006227"/>
    </source>
</evidence>
<accession>A0A3S3REM7</accession>